<name>A0A9P0H8Z7_NEZVI</name>
<accession>A0A9P0H8Z7</accession>
<keyword evidence="5 10" id="KW-0378">Hydrolase</keyword>
<keyword evidence="7 10" id="KW-0653">Protein transport</keyword>
<evidence type="ECO:0000313" key="14">
    <source>
        <dbReference type="Proteomes" id="UP001152798"/>
    </source>
</evidence>
<dbReference type="InterPro" id="IPR029058">
    <property type="entry name" value="AB_hydrolase_fold"/>
</dbReference>
<organism evidence="13 14">
    <name type="scientific">Nezara viridula</name>
    <name type="common">Southern green stink bug</name>
    <name type="synonym">Cimex viridulus</name>
    <dbReference type="NCBI Taxonomy" id="85310"/>
    <lineage>
        <taxon>Eukaryota</taxon>
        <taxon>Metazoa</taxon>
        <taxon>Ecdysozoa</taxon>
        <taxon>Arthropoda</taxon>
        <taxon>Hexapoda</taxon>
        <taxon>Insecta</taxon>
        <taxon>Pterygota</taxon>
        <taxon>Neoptera</taxon>
        <taxon>Paraneoptera</taxon>
        <taxon>Hemiptera</taxon>
        <taxon>Heteroptera</taxon>
        <taxon>Panheteroptera</taxon>
        <taxon>Pentatomomorpha</taxon>
        <taxon>Pentatomoidea</taxon>
        <taxon>Pentatomidae</taxon>
        <taxon>Pentatominae</taxon>
        <taxon>Nezara</taxon>
    </lineage>
</organism>
<dbReference type="OrthoDB" id="348976at2759"/>
<keyword evidence="14" id="KW-1185">Reference proteome</keyword>
<dbReference type="AlphaFoldDB" id="A0A9P0H8Z7"/>
<evidence type="ECO:0000256" key="9">
    <source>
        <dbReference type="ARBA" id="ARBA00023136"/>
    </source>
</evidence>
<evidence type="ECO:0000256" key="2">
    <source>
        <dbReference type="ARBA" id="ARBA00006931"/>
    </source>
</evidence>
<dbReference type="GO" id="GO:0015031">
    <property type="term" value="P:protein transport"/>
    <property type="evidence" value="ECO:0007669"/>
    <property type="project" value="UniProtKB-KW"/>
</dbReference>
<feature type="transmembrane region" description="Helical" evidence="10">
    <location>
        <begin position="902"/>
        <end position="923"/>
    </location>
</feature>
<keyword evidence="3 10" id="KW-0813">Transport</keyword>
<feature type="domain" description="GPI inositol-deacylase PGAP1-like alpha/beta" evidence="12">
    <location>
        <begin position="79"/>
        <end position="290"/>
    </location>
</feature>
<protein>
    <recommendedName>
        <fullName evidence="10">GPI inositol-deacylase</fullName>
        <ecNumber evidence="10">3.1.-.-</ecNumber>
    </recommendedName>
</protein>
<dbReference type="PANTHER" id="PTHR15495">
    <property type="entry name" value="NEGATIVE REGULATOR OF VESICLE FORMATION-RELATED"/>
    <property type="match status" value="1"/>
</dbReference>
<evidence type="ECO:0000256" key="8">
    <source>
        <dbReference type="ARBA" id="ARBA00022989"/>
    </source>
</evidence>
<feature type="transmembrane region" description="Helical" evidence="10">
    <location>
        <begin position="848"/>
        <end position="865"/>
    </location>
</feature>
<feature type="transmembrane region" description="Helical" evidence="10">
    <location>
        <begin position="733"/>
        <end position="763"/>
    </location>
</feature>
<feature type="transmembrane region" description="Helical" evidence="10">
    <location>
        <begin position="666"/>
        <end position="688"/>
    </location>
</feature>
<dbReference type="InterPro" id="IPR012908">
    <property type="entry name" value="PGAP1-ab_dom-like"/>
</dbReference>
<dbReference type="Proteomes" id="UP001152798">
    <property type="component" value="Chromosome 3"/>
</dbReference>
<sequence>MKFQLGFVCVSFLFLLLFLAGVFNFLTTSEPHRCNMTFMYEYPQLVRVALPPGTNNYKKYGLYVYGEGRIIHKVREMKFDGVPILFIPGNRGSPKQVRSLASVSLSKGRYSGIPVHFDYFAVDLSEDFSALYGGFLKEQTQFVNVCIQKILSLYRTDYKPKSIIVIGHSMGGMIAKGLFLESNGNPGVELIITLATPHQPALLTDSLLSSYYTSVNNFWDKFNTTENNVNLISIGGGPRDKLVRSDLTITEHADFSVMTPMIPGVWTSVDHLSILWCNQLVLVIVRALFDSVDLNNKQLSTDRNLRKNIFSYHLLNRGGGKSFHSSQYPEELSLVSPPGGRWIEMVGNSMVWKKNKGVDHATHIIISLATPFDTLAVEAVNQKTRDWIFACAVPSAVDGVKICKKGINLSSKGKISPPRDKLKRKSATICLSQLRRQDFTHVVIRTLPTWEKVAIYLDLFKKRDRSVMGTTFLNFRNVIIPETENNASYYSVKLPDMSRFWHGYRLFVEPMKGCSSSTFGRATIQVPWSHEGSTKVLSESSNSIEFTLQTAKTATENSSVSANLFLDPQCNYKISLEKSLLLSLTSVVIHSGPSIIAHVACCLLFCIGYQAKCLGAENDCPLIQVVLPLAAKPYFIIQASALFASILQSLTKVFPLLPDTDIKIQAGFVELIVVPFFLHLTAFCLTFVMATSVIVTVVVQGQAFNGLFLRFLKRYSLGINWLSEFILNGVSKVPIVVSAFMVTVAFSASGGLALCIGLFFYIFKLISLYEDFWEEIVYWPLRYLKWRIRQMRNNDRAEARPEFEIPSLNEISFHLSLTLLWLINTLISIPSILVWAKNYKYNNHLEPDPYFYCAVVMSLCVGYLWQSEVPKGGLKWGRQLGYALIGLGLMVMIYGQTSLYRIPYFLCTAFLLITIHQAVVPFFSGEDGDSTGQAVGSETLQEDKVKYTCLLENLSHVICTINTIYHLNICAFHDIELLKFARRDNEQEEEVPLLNNIDKETSEEVEKK</sequence>
<dbReference type="Pfam" id="PF24660">
    <property type="entry name" value="PGAP1_3rd"/>
    <property type="match status" value="1"/>
</dbReference>
<dbReference type="Pfam" id="PF07819">
    <property type="entry name" value="PGAP1"/>
    <property type="match status" value="1"/>
</dbReference>
<dbReference type="InterPro" id="IPR039529">
    <property type="entry name" value="PGAP1/BST1"/>
</dbReference>
<comment type="similarity">
    <text evidence="2 10">Belongs to the GPI inositol-deacylase family.</text>
</comment>
<dbReference type="GO" id="GO:0050185">
    <property type="term" value="F:phosphatidylinositol deacylase activity"/>
    <property type="evidence" value="ECO:0007669"/>
    <property type="project" value="TreeGrafter"/>
</dbReference>
<dbReference type="GO" id="GO:0006888">
    <property type="term" value="P:endoplasmic reticulum to Golgi vesicle-mediated transport"/>
    <property type="evidence" value="ECO:0007669"/>
    <property type="project" value="TreeGrafter"/>
</dbReference>
<evidence type="ECO:0000256" key="7">
    <source>
        <dbReference type="ARBA" id="ARBA00022927"/>
    </source>
</evidence>
<comment type="function">
    <text evidence="10">Involved in inositol deacylation of GPI-anchored proteins which plays important roles in the quality control and ER-associated degradation of GPI-anchored proteins.</text>
</comment>
<comment type="subcellular location">
    <subcellularLocation>
        <location evidence="1">Endoplasmic reticulum membrane</location>
        <topology evidence="1">Multi-pass membrane protein</topology>
    </subcellularLocation>
</comment>
<keyword evidence="6 10" id="KW-0256">Endoplasmic reticulum</keyword>
<dbReference type="EC" id="3.1.-.-" evidence="10"/>
<keyword evidence="4 10" id="KW-0812">Transmembrane</keyword>
<evidence type="ECO:0000256" key="1">
    <source>
        <dbReference type="ARBA" id="ARBA00004477"/>
    </source>
</evidence>
<reference evidence="13" key="1">
    <citation type="submission" date="2022-01" db="EMBL/GenBank/DDBJ databases">
        <authorList>
            <person name="King R."/>
        </authorList>
    </citation>
    <scope>NUCLEOTIDE SEQUENCE</scope>
</reference>
<feature type="transmembrane region" description="Helical" evidence="10">
    <location>
        <begin position="877"/>
        <end position="895"/>
    </location>
</feature>
<dbReference type="EMBL" id="OV725079">
    <property type="protein sequence ID" value="CAH1397519.1"/>
    <property type="molecule type" value="Genomic_DNA"/>
</dbReference>
<gene>
    <name evidence="13" type="ORF">NEZAVI_LOCUS7328</name>
</gene>
<dbReference type="GO" id="GO:0005789">
    <property type="term" value="C:endoplasmic reticulum membrane"/>
    <property type="evidence" value="ECO:0007669"/>
    <property type="project" value="UniProtKB-SubCell"/>
</dbReference>
<dbReference type="SUPFAM" id="SSF53474">
    <property type="entry name" value="alpha/beta-Hydrolases"/>
    <property type="match status" value="1"/>
</dbReference>
<feature type="region of interest" description="Disordered" evidence="11">
    <location>
        <begin position="987"/>
        <end position="1008"/>
    </location>
</feature>
<evidence type="ECO:0000256" key="4">
    <source>
        <dbReference type="ARBA" id="ARBA00022692"/>
    </source>
</evidence>
<feature type="compositionally biased region" description="Basic and acidic residues" evidence="11">
    <location>
        <begin position="997"/>
        <end position="1008"/>
    </location>
</feature>
<evidence type="ECO:0000256" key="3">
    <source>
        <dbReference type="ARBA" id="ARBA00022448"/>
    </source>
</evidence>
<evidence type="ECO:0000256" key="11">
    <source>
        <dbReference type="SAM" id="MobiDB-lite"/>
    </source>
</evidence>
<evidence type="ECO:0000256" key="10">
    <source>
        <dbReference type="RuleBase" id="RU365011"/>
    </source>
</evidence>
<evidence type="ECO:0000259" key="12">
    <source>
        <dbReference type="Pfam" id="PF07819"/>
    </source>
</evidence>
<keyword evidence="9 10" id="KW-0472">Membrane</keyword>
<evidence type="ECO:0000313" key="13">
    <source>
        <dbReference type="EMBL" id="CAH1397519.1"/>
    </source>
</evidence>
<feature type="transmembrane region" description="Helical" evidence="10">
    <location>
        <begin position="811"/>
        <end position="836"/>
    </location>
</feature>
<dbReference type="PANTHER" id="PTHR15495:SF7">
    <property type="entry name" value="GPI INOSITOL-DEACYLASE"/>
    <property type="match status" value="1"/>
</dbReference>
<evidence type="ECO:0000256" key="5">
    <source>
        <dbReference type="ARBA" id="ARBA00022801"/>
    </source>
</evidence>
<dbReference type="Gene3D" id="3.40.50.1820">
    <property type="entry name" value="alpha/beta hydrolase"/>
    <property type="match status" value="1"/>
</dbReference>
<keyword evidence="8 10" id="KW-1133">Transmembrane helix</keyword>
<dbReference type="GO" id="GO:0006505">
    <property type="term" value="P:GPI anchor metabolic process"/>
    <property type="evidence" value="ECO:0007669"/>
    <property type="project" value="TreeGrafter"/>
</dbReference>
<evidence type="ECO:0000256" key="6">
    <source>
        <dbReference type="ARBA" id="ARBA00022824"/>
    </source>
</evidence>
<proteinExistence type="inferred from homology"/>